<dbReference type="Pfam" id="PF00106">
    <property type="entry name" value="adh_short"/>
    <property type="match status" value="1"/>
</dbReference>
<dbReference type="FunFam" id="3.40.50.720:FF:000084">
    <property type="entry name" value="Short-chain dehydrogenase reductase"/>
    <property type="match status" value="1"/>
</dbReference>
<reference evidence="4 5" key="1">
    <citation type="submission" date="2018-06" db="EMBL/GenBank/DDBJ databases">
        <title>Genomic Encyclopedia of Type Strains, Phase IV (KMG-IV): sequencing the most valuable type-strain genomes for metagenomic binning, comparative biology and taxonomic classification.</title>
        <authorList>
            <person name="Goeker M."/>
        </authorList>
    </citation>
    <scope>NUCLEOTIDE SEQUENCE [LARGE SCALE GENOMIC DNA]</scope>
    <source>
        <strain evidence="4 5">DSM 24875</strain>
    </source>
</reference>
<dbReference type="InterPro" id="IPR036291">
    <property type="entry name" value="NAD(P)-bd_dom_sf"/>
</dbReference>
<dbReference type="Gene3D" id="3.40.50.720">
    <property type="entry name" value="NAD(P)-binding Rossmann-like Domain"/>
    <property type="match status" value="1"/>
</dbReference>
<dbReference type="InterPro" id="IPR002347">
    <property type="entry name" value="SDR_fam"/>
</dbReference>
<evidence type="ECO:0000313" key="5">
    <source>
        <dbReference type="Proteomes" id="UP000253529"/>
    </source>
</evidence>
<feature type="domain" description="Ketoreductase" evidence="3">
    <location>
        <begin position="12"/>
        <end position="183"/>
    </location>
</feature>
<evidence type="ECO:0000313" key="4">
    <source>
        <dbReference type="EMBL" id="RBP02219.1"/>
    </source>
</evidence>
<evidence type="ECO:0000259" key="3">
    <source>
        <dbReference type="SMART" id="SM00822"/>
    </source>
</evidence>
<dbReference type="InterPro" id="IPR057326">
    <property type="entry name" value="KR_dom"/>
</dbReference>
<dbReference type="InterPro" id="IPR050259">
    <property type="entry name" value="SDR"/>
</dbReference>
<dbReference type="PROSITE" id="PS00061">
    <property type="entry name" value="ADH_SHORT"/>
    <property type="match status" value="1"/>
</dbReference>
<dbReference type="AlphaFoldDB" id="A0A366EL75"/>
<gene>
    <name evidence="4" type="ORF">DFR50_15425</name>
</gene>
<dbReference type="EMBL" id="QNRK01000054">
    <property type="protein sequence ID" value="RBP02219.1"/>
    <property type="molecule type" value="Genomic_DNA"/>
</dbReference>
<dbReference type="PRINTS" id="PR00080">
    <property type="entry name" value="SDRFAMILY"/>
</dbReference>
<dbReference type="Proteomes" id="UP000253529">
    <property type="component" value="Unassembled WGS sequence"/>
</dbReference>
<dbReference type="PRINTS" id="PR00081">
    <property type="entry name" value="GDHRDH"/>
</dbReference>
<dbReference type="SUPFAM" id="SSF51735">
    <property type="entry name" value="NAD(P)-binding Rossmann-fold domains"/>
    <property type="match status" value="1"/>
</dbReference>
<accession>A0A366EL75</accession>
<comment type="similarity">
    <text evidence="1 2">Belongs to the short-chain dehydrogenases/reductases (SDR) family.</text>
</comment>
<dbReference type="PANTHER" id="PTHR42879">
    <property type="entry name" value="3-OXOACYL-(ACYL-CARRIER-PROTEIN) REDUCTASE"/>
    <property type="match status" value="1"/>
</dbReference>
<dbReference type="RefSeq" id="WP_113893641.1">
    <property type="nucleotide sequence ID" value="NZ_QNRK01000054.1"/>
</dbReference>
<dbReference type="PANTHER" id="PTHR42879:SF2">
    <property type="entry name" value="3-OXOACYL-[ACYL-CARRIER-PROTEIN] REDUCTASE FABG"/>
    <property type="match status" value="1"/>
</dbReference>
<dbReference type="NCBIfam" id="NF009466">
    <property type="entry name" value="PRK12826.1-2"/>
    <property type="match status" value="1"/>
</dbReference>
<organism evidence="4 5">
    <name type="scientific">Roseiarcus fermentans</name>
    <dbReference type="NCBI Taxonomy" id="1473586"/>
    <lineage>
        <taxon>Bacteria</taxon>
        <taxon>Pseudomonadati</taxon>
        <taxon>Pseudomonadota</taxon>
        <taxon>Alphaproteobacteria</taxon>
        <taxon>Hyphomicrobiales</taxon>
        <taxon>Roseiarcaceae</taxon>
        <taxon>Roseiarcus</taxon>
    </lineage>
</organism>
<proteinExistence type="inferred from homology"/>
<keyword evidence="5" id="KW-1185">Reference proteome</keyword>
<evidence type="ECO:0000256" key="2">
    <source>
        <dbReference type="RuleBase" id="RU000363"/>
    </source>
</evidence>
<sequence length="264" mass="27082">MQNPSGKPLQGRHGFVTGGGRGIGKAIASELARLGADVSVLGRDASVLGTTAREIESAHGVKTAAIVADLTRAEEIASAISSAIEQLGTVSILVNNAGIAYSAPFLKTGLDKWNEVLAIDLTSAFLCTQQVLKPMISAGFGRIVNVSSTSGLTGCAYVTAYCAAKHGLIGLTRALAMEVAKTGVTVNAVCPGFTDTDIVTRSVDNIVAKTGRTAEQALAQLVVHNPQGRLIQPEEVAEAVGWLCLPGSRSITGQSIAVAGGELM</sequence>
<dbReference type="SMART" id="SM00822">
    <property type="entry name" value="PKS_KR"/>
    <property type="match status" value="1"/>
</dbReference>
<protein>
    <submittedName>
        <fullName evidence="4">NAD(P)-dependent dehydrogenase (Short-subunit alcohol dehydrogenase family)</fullName>
    </submittedName>
</protein>
<dbReference type="InterPro" id="IPR020904">
    <property type="entry name" value="Sc_DH/Rdtase_CS"/>
</dbReference>
<comment type="caution">
    <text evidence="4">The sequence shown here is derived from an EMBL/GenBank/DDBJ whole genome shotgun (WGS) entry which is preliminary data.</text>
</comment>
<dbReference type="OrthoDB" id="9804774at2"/>
<name>A0A366EL75_9HYPH</name>
<evidence type="ECO:0000256" key="1">
    <source>
        <dbReference type="ARBA" id="ARBA00006484"/>
    </source>
</evidence>
<dbReference type="GO" id="GO:0032787">
    <property type="term" value="P:monocarboxylic acid metabolic process"/>
    <property type="evidence" value="ECO:0007669"/>
    <property type="project" value="UniProtKB-ARBA"/>
</dbReference>